<keyword evidence="1" id="KW-1133">Transmembrane helix</keyword>
<comment type="caution">
    <text evidence="2">The sequence shown here is derived from an EMBL/GenBank/DDBJ whole genome shotgun (WGS) entry which is preliminary data.</text>
</comment>
<name>A0A7X4KNC3_9BURK</name>
<feature type="transmembrane region" description="Helical" evidence="1">
    <location>
        <begin position="124"/>
        <end position="145"/>
    </location>
</feature>
<dbReference type="RefSeq" id="WP_161073339.1">
    <property type="nucleotide sequence ID" value="NZ_WWCU01000019.1"/>
</dbReference>
<proteinExistence type="predicted"/>
<feature type="transmembrane region" description="Helical" evidence="1">
    <location>
        <begin position="50"/>
        <end position="69"/>
    </location>
</feature>
<protein>
    <submittedName>
        <fullName evidence="2">Uncharacterized protein</fullName>
    </submittedName>
</protein>
<keyword evidence="1" id="KW-0472">Membrane</keyword>
<dbReference type="EMBL" id="WWCU01000019">
    <property type="protein sequence ID" value="MYN09027.1"/>
    <property type="molecule type" value="Genomic_DNA"/>
</dbReference>
<organism evidence="2 3">
    <name type="scientific">Pseudoduganella aquatica</name>
    <dbReference type="NCBI Taxonomy" id="2660641"/>
    <lineage>
        <taxon>Bacteria</taxon>
        <taxon>Pseudomonadati</taxon>
        <taxon>Pseudomonadota</taxon>
        <taxon>Betaproteobacteria</taxon>
        <taxon>Burkholderiales</taxon>
        <taxon>Oxalobacteraceae</taxon>
        <taxon>Telluria group</taxon>
        <taxon>Pseudoduganella</taxon>
    </lineage>
</organism>
<feature type="transmembrane region" description="Helical" evidence="1">
    <location>
        <begin position="25"/>
        <end position="43"/>
    </location>
</feature>
<keyword evidence="1" id="KW-0812">Transmembrane</keyword>
<evidence type="ECO:0000313" key="3">
    <source>
        <dbReference type="Proteomes" id="UP000450676"/>
    </source>
</evidence>
<reference evidence="2 3" key="1">
    <citation type="submission" date="2019-12" db="EMBL/GenBank/DDBJ databases">
        <title>Novel species isolated from a subtropical stream in China.</title>
        <authorList>
            <person name="Lu H."/>
        </authorList>
    </citation>
    <scope>NUCLEOTIDE SEQUENCE [LARGE SCALE GENOMIC DNA]</scope>
    <source>
        <strain evidence="2 3">FT127W</strain>
    </source>
</reference>
<evidence type="ECO:0000256" key="1">
    <source>
        <dbReference type="SAM" id="Phobius"/>
    </source>
</evidence>
<dbReference type="AlphaFoldDB" id="A0A7X4KNC3"/>
<feature type="transmembrane region" description="Helical" evidence="1">
    <location>
        <begin position="396"/>
        <end position="418"/>
    </location>
</feature>
<accession>A0A7X4KNC3</accession>
<feature type="transmembrane region" description="Helical" evidence="1">
    <location>
        <begin position="181"/>
        <end position="208"/>
    </location>
</feature>
<sequence length="463" mass="50160">MKTAAVLALPALLYPEWTVATGRGMLAFLAIGWILLLMLTTGAPSSGADLGIAMLTGAACVVIGLAANYRLEVLEDAWRVLAARRAPDALWQAWTRGTLVWLTRCWAALCVGLAMHYLAPASQAPWLVAPALLSLSLCLAVLGALSRIGLARRGLEWSRALGAVGFIAGFGWATLHGWRAVVQAIISTPAPVLLLCTLAWPALAWMLWRRSLGAMPAYRPRERKPGALGPGKLSTLFKRYSMVRWHDETNASARPTFFSKLPYVFQGELLFYLVLLQMLTSKWGSAVTPLRALALYIICTVTANRLAVRDLHWRSLLLPGGLRRNSVGTHIIRSTLTLQLCALAAIALAYLAFQLATGNALGEALERIAAAAILPFELAFTTSAAVVMRGLASRRLLGFAGASAIAMGIAYLVLASWTAHACQWTIGPLYLLVLAAGTALLWRQADRVWTVEKLFRQIRKDGL</sequence>
<dbReference type="Proteomes" id="UP000450676">
    <property type="component" value="Unassembled WGS sequence"/>
</dbReference>
<feature type="transmembrane region" description="Helical" evidence="1">
    <location>
        <begin position="368"/>
        <end position="387"/>
    </location>
</feature>
<feature type="transmembrane region" description="Helical" evidence="1">
    <location>
        <begin position="424"/>
        <end position="442"/>
    </location>
</feature>
<evidence type="ECO:0000313" key="2">
    <source>
        <dbReference type="EMBL" id="MYN09027.1"/>
    </source>
</evidence>
<keyword evidence="3" id="KW-1185">Reference proteome</keyword>
<feature type="transmembrane region" description="Helical" evidence="1">
    <location>
        <begin position="157"/>
        <end position="175"/>
    </location>
</feature>
<gene>
    <name evidence="2" type="ORF">GTP77_17010</name>
</gene>
<feature type="transmembrane region" description="Helical" evidence="1">
    <location>
        <begin position="336"/>
        <end position="356"/>
    </location>
</feature>